<dbReference type="AlphaFoldDB" id="A0A841HFV8"/>
<gene>
    <name evidence="2" type="ORF">HNQ60_000175</name>
</gene>
<comment type="caution">
    <text evidence="2">The sequence shown here is derived from an EMBL/GenBank/DDBJ whole genome shotgun (WGS) entry which is preliminary data.</text>
</comment>
<dbReference type="InterPro" id="IPR003593">
    <property type="entry name" value="AAA+_ATPase"/>
</dbReference>
<dbReference type="Proteomes" id="UP000588068">
    <property type="component" value="Unassembled WGS sequence"/>
</dbReference>
<dbReference type="EMBL" id="JACHHZ010000001">
    <property type="protein sequence ID" value="MBB6091329.1"/>
    <property type="molecule type" value="Genomic_DNA"/>
</dbReference>
<dbReference type="InterPro" id="IPR027417">
    <property type="entry name" value="P-loop_NTPase"/>
</dbReference>
<dbReference type="SUPFAM" id="SSF52540">
    <property type="entry name" value="P-loop containing nucleoside triphosphate hydrolases"/>
    <property type="match status" value="1"/>
</dbReference>
<dbReference type="Pfam" id="PF07728">
    <property type="entry name" value="AAA_5"/>
    <property type="match status" value="1"/>
</dbReference>
<evidence type="ECO:0000259" key="1">
    <source>
        <dbReference type="SMART" id="SM00382"/>
    </source>
</evidence>
<feature type="domain" description="AAA+ ATPase" evidence="1">
    <location>
        <begin position="56"/>
        <end position="236"/>
    </location>
</feature>
<name>A0A841HFV8_9GAMM</name>
<dbReference type="GO" id="GO:0005524">
    <property type="term" value="F:ATP binding"/>
    <property type="evidence" value="ECO:0007669"/>
    <property type="project" value="InterPro"/>
</dbReference>
<accession>A0A841HFV8</accession>
<dbReference type="Gene3D" id="3.40.50.300">
    <property type="entry name" value="P-loop containing nucleotide triphosphate hydrolases"/>
    <property type="match status" value="1"/>
</dbReference>
<sequence>MSDSTIKGDFPFIGIDAVPPGEPLDLPAPDIERQDDPAGYLLDQPLVDAINVALLLGRPLLLMGDAGTGKTQLGHRLAWQLGFGKALIFNTKSTSAARDLFYAFDTLRRFHAAQTGEGSTNNLDYLTYNALGEAILQSHPRSAVANVLPEGFEHIGPRRSVVLIDEIDKAPRDFPNDLLHEVDNMSFRIPELRNVEVKAARNMRPVLVLTSNSEKNLPDAFLRRCVFYNIPLPEGDRLVRIVRQRVGAFADGTCPLLESALSFFKTVRSRLLRKTPATAELINWLHALTAAGARSDQTLKEAAPALKASISTLAKTREDADELALLVKEFLGEKTAAN</sequence>
<proteinExistence type="predicted"/>
<organism evidence="2 3">
    <name type="scientific">Povalibacter uvarum</name>
    <dbReference type="NCBI Taxonomy" id="732238"/>
    <lineage>
        <taxon>Bacteria</taxon>
        <taxon>Pseudomonadati</taxon>
        <taxon>Pseudomonadota</taxon>
        <taxon>Gammaproteobacteria</taxon>
        <taxon>Steroidobacterales</taxon>
        <taxon>Steroidobacteraceae</taxon>
        <taxon>Povalibacter</taxon>
    </lineage>
</organism>
<dbReference type="GO" id="GO:0016887">
    <property type="term" value="F:ATP hydrolysis activity"/>
    <property type="evidence" value="ECO:0007669"/>
    <property type="project" value="InterPro"/>
</dbReference>
<dbReference type="InterPro" id="IPR011704">
    <property type="entry name" value="ATPase_dyneun-rel_AAA"/>
</dbReference>
<dbReference type="SMART" id="SM00382">
    <property type="entry name" value="AAA"/>
    <property type="match status" value="1"/>
</dbReference>
<keyword evidence="3" id="KW-1185">Reference proteome</keyword>
<evidence type="ECO:0000313" key="2">
    <source>
        <dbReference type="EMBL" id="MBB6091329.1"/>
    </source>
</evidence>
<dbReference type="RefSeq" id="WP_184329133.1">
    <property type="nucleotide sequence ID" value="NZ_JACHHZ010000001.1"/>
</dbReference>
<protein>
    <submittedName>
        <fullName evidence="2">MoxR-like ATPase</fullName>
    </submittedName>
</protein>
<evidence type="ECO:0000313" key="3">
    <source>
        <dbReference type="Proteomes" id="UP000588068"/>
    </source>
</evidence>
<reference evidence="2 3" key="1">
    <citation type="submission" date="2020-08" db="EMBL/GenBank/DDBJ databases">
        <title>Genomic Encyclopedia of Type Strains, Phase IV (KMG-IV): sequencing the most valuable type-strain genomes for metagenomic binning, comparative biology and taxonomic classification.</title>
        <authorList>
            <person name="Goeker M."/>
        </authorList>
    </citation>
    <scope>NUCLEOTIDE SEQUENCE [LARGE SCALE GENOMIC DNA]</scope>
    <source>
        <strain evidence="2 3">DSM 26723</strain>
    </source>
</reference>